<sequence length="198" mass="22017">MDGFRGLPHELLAIIVRNTADWISLESSILASPPVTAPFEPGESPDAPAESDAIYLVKEVLQANPVMNSGLDHYFYMCAALRRRSVNDRSLADFLARDFSLETTRTTMTRASLREMVGVAANIQRLACICLTSFLTRLRAILPEYLNKVGLYAWFPDSNAKASVTMPNYTTRLSSRRRQWRPAILPWGASGAAQAPLR</sequence>
<dbReference type="RefSeq" id="XP_025497418.1">
    <property type="nucleotide sequence ID" value="XM_025639687.1"/>
</dbReference>
<protein>
    <submittedName>
        <fullName evidence="1">Uncharacterized protein</fullName>
    </submittedName>
</protein>
<accession>A0A319DGG3</accession>
<dbReference type="Proteomes" id="UP000248340">
    <property type="component" value="Unassembled WGS sequence"/>
</dbReference>
<dbReference type="OrthoDB" id="4358152at2759"/>
<dbReference type="AlphaFoldDB" id="A0A319DGG3"/>
<gene>
    <name evidence="1" type="ORF">BO82DRAFT_408390</name>
</gene>
<proteinExistence type="predicted"/>
<evidence type="ECO:0000313" key="2">
    <source>
        <dbReference type="Proteomes" id="UP000248340"/>
    </source>
</evidence>
<dbReference type="VEuPathDB" id="FungiDB:BO82DRAFT_408390"/>
<organism evidence="1 2">
    <name type="scientific">Aspergillus uvarum CBS 121591</name>
    <dbReference type="NCBI Taxonomy" id="1448315"/>
    <lineage>
        <taxon>Eukaryota</taxon>
        <taxon>Fungi</taxon>
        <taxon>Dikarya</taxon>
        <taxon>Ascomycota</taxon>
        <taxon>Pezizomycotina</taxon>
        <taxon>Eurotiomycetes</taxon>
        <taxon>Eurotiomycetidae</taxon>
        <taxon>Eurotiales</taxon>
        <taxon>Aspergillaceae</taxon>
        <taxon>Aspergillus</taxon>
        <taxon>Aspergillus subgen. Circumdati</taxon>
    </lineage>
</organism>
<keyword evidence="2" id="KW-1185">Reference proteome</keyword>
<reference evidence="1 2" key="1">
    <citation type="submission" date="2016-12" db="EMBL/GenBank/DDBJ databases">
        <title>The genomes of Aspergillus section Nigri reveals drivers in fungal speciation.</title>
        <authorList>
            <consortium name="DOE Joint Genome Institute"/>
            <person name="Vesth T.C."/>
            <person name="Nybo J."/>
            <person name="Theobald S."/>
            <person name="Brandl J."/>
            <person name="Frisvad J.C."/>
            <person name="Nielsen K.F."/>
            <person name="Lyhne E.K."/>
            <person name="Kogle M.E."/>
            <person name="Kuo A."/>
            <person name="Riley R."/>
            <person name="Clum A."/>
            <person name="Nolan M."/>
            <person name="Lipzen A."/>
            <person name="Salamov A."/>
            <person name="Henrissat B."/>
            <person name="Wiebenga A."/>
            <person name="De Vries R.P."/>
            <person name="Grigoriev I.V."/>
            <person name="Mortensen U.H."/>
            <person name="Andersen M.R."/>
            <person name="Baker S.E."/>
        </authorList>
    </citation>
    <scope>NUCLEOTIDE SEQUENCE [LARGE SCALE GENOMIC DNA]</scope>
    <source>
        <strain evidence="1 2">CBS 121591</strain>
    </source>
</reference>
<dbReference type="EMBL" id="KZ821674">
    <property type="protein sequence ID" value="PYH87218.1"/>
    <property type="molecule type" value="Genomic_DNA"/>
</dbReference>
<name>A0A319DGG3_9EURO</name>
<dbReference type="GeneID" id="37142429"/>
<evidence type="ECO:0000313" key="1">
    <source>
        <dbReference type="EMBL" id="PYH87218.1"/>
    </source>
</evidence>